<accession>A0A179UZ29</accession>
<dbReference type="Proteomes" id="UP000002038">
    <property type="component" value="Unassembled WGS sequence"/>
</dbReference>
<protein>
    <submittedName>
        <fullName evidence="1">Uncharacterized protein</fullName>
    </submittedName>
</protein>
<feature type="non-terminal residue" evidence="1">
    <location>
        <position position="1"/>
    </location>
</feature>
<organism evidence="1 2">
    <name type="scientific">Blastomyces gilchristii (strain SLH14081)</name>
    <name type="common">Blastomyces dermatitidis</name>
    <dbReference type="NCBI Taxonomy" id="559298"/>
    <lineage>
        <taxon>Eukaryota</taxon>
        <taxon>Fungi</taxon>
        <taxon>Dikarya</taxon>
        <taxon>Ascomycota</taxon>
        <taxon>Pezizomycotina</taxon>
        <taxon>Eurotiomycetes</taxon>
        <taxon>Eurotiomycetidae</taxon>
        <taxon>Onygenales</taxon>
        <taxon>Ajellomycetaceae</taxon>
        <taxon>Blastomyces</taxon>
    </lineage>
</organism>
<evidence type="ECO:0000313" key="2">
    <source>
        <dbReference type="Proteomes" id="UP000002038"/>
    </source>
</evidence>
<reference evidence="2" key="1">
    <citation type="journal article" date="2015" name="PLoS Genet.">
        <title>The dynamic genome and transcriptome of the human fungal pathogen Blastomyces and close relative Emmonsia.</title>
        <authorList>
            <person name="Munoz J.F."/>
            <person name="Gauthier G.M."/>
            <person name="Desjardins C.A."/>
            <person name="Gallo J.E."/>
            <person name="Holder J."/>
            <person name="Sullivan T.D."/>
            <person name="Marty A.J."/>
            <person name="Carmen J.C."/>
            <person name="Chen Z."/>
            <person name="Ding L."/>
            <person name="Gujja S."/>
            <person name="Magrini V."/>
            <person name="Misas E."/>
            <person name="Mitreva M."/>
            <person name="Priest M."/>
            <person name="Saif S."/>
            <person name="Whiston E.A."/>
            <person name="Young S."/>
            <person name="Zeng Q."/>
            <person name="Goldman W.E."/>
            <person name="Mardis E.R."/>
            <person name="Taylor J.W."/>
            <person name="McEwen J.G."/>
            <person name="Clay O.K."/>
            <person name="Klein B.S."/>
            <person name="Cuomo C.A."/>
        </authorList>
    </citation>
    <scope>NUCLEOTIDE SEQUENCE [LARGE SCALE GENOMIC DNA]</scope>
    <source>
        <strain evidence="2">SLH14081</strain>
    </source>
</reference>
<feature type="non-terminal residue" evidence="1">
    <location>
        <position position="60"/>
    </location>
</feature>
<gene>
    <name evidence="1" type="ORF">BDBG_17547</name>
</gene>
<dbReference type="GeneID" id="42529211"/>
<sequence length="60" mass="6474">TAAITSHTSNIIISEKMISLNSLTSINSSSNLSLHTLTNHTFNLSIYIKPSQKSKISIAT</sequence>
<proteinExistence type="predicted"/>
<dbReference type="VEuPathDB" id="FungiDB:BDBG_17547"/>
<dbReference type="EMBL" id="GG657464">
    <property type="protein sequence ID" value="OAT11662.1"/>
    <property type="molecule type" value="Genomic_DNA"/>
</dbReference>
<dbReference type="RefSeq" id="XP_031579974.1">
    <property type="nucleotide sequence ID" value="XM_031725242.1"/>
</dbReference>
<dbReference type="AlphaFoldDB" id="A0A179UZ29"/>
<name>A0A179UZ29_BLAGS</name>
<dbReference type="KEGG" id="bgh:BDBG_17547"/>
<evidence type="ECO:0000313" key="1">
    <source>
        <dbReference type="EMBL" id="OAT11662.1"/>
    </source>
</evidence>
<keyword evidence="2" id="KW-1185">Reference proteome</keyword>